<comment type="similarity">
    <text evidence="2 9">Belongs to the pantothenate synthetase family.</text>
</comment>
<sequence>MKVITAIKDMHAEILKQKGLGKTIGFVPTMGFLHEGHLTLLKQARKENDIVVLSIFVNPLQFGPNEDFSTYPRDFERDLALAEAEKVDYVFYPSVEEMYPHKPSVKAVVQERTDVLCGESRPGHFDGVATVLTKLFNIMTPTRAYFGKKDAQQVAVIHGLIADFNFPIELIAVDIVREADGLAKSSRNVNLLPVERQQAAVLYRSLQKAKTAIDLGERNPESLINMIKEMISSESTGQIDYVETLSYPQLKPLEKLESTIIIALAVNFSKVRLIDNFIIQID</sequence>
<keyword evidence="11" id="KW-1185">Reference proteome</keyword>
<feature type="binding site" evidence="9">
    <location>
        <begin position="147"/>
        <end position="150"/>
    </location>
    <ligand>
        <name>ATP</name>
        <dbReference type="ChEBI" id="CHEBI:30616"/>
    </ligand>
</feature>
<dbReference type="CDD" id="cd00560">
    <property type="entry name" value="PanC"/>
    <property type="match status" value="1"/>
</dbReference>
<feature type="binding site" evidence="9">
    <location>
        <begin position="30"/>
        <end position="37"/>
    </location>
    <ligand>
        <name>ATP</name>
        <dbReference type="ChEBI" id="CHEBI:30616"/>
    </ligand>
</feature>
<evidence type="ECO:0000256" key="6">
    <source>
        <dbReference type="ARBA" id="ARBA00022741"/>
    </source>
</evidence>
<evidence type="ECO:0000256" key="3">
    <source>
        <dbReference type="ARBA" id="ARBA00022490"/>
    </source>
</evidence>
<protein>
    <recommendedName>
        <fullName evidence="9">Pantothenate synthetase</fullName>
        <shortName evidence="9">PS</shortName>
        <ecNumber evidence="9">6.3.2.1</ecNumber>
    </recommendedName>
    <alternativeName>
        <fullName evidence="9">Pantoate--beta-alanine ligase</fullName>
    </alternativeName>
    <alternativeName>
        <fullName evidence="9">Pantoate-activating enzyme</fullName>
    </alternativeName>
</protein>
<dbReference type="EC" id="6.3.2.1" evidence="9"/>
<comment type="catalytic activity">
    <reaction evidence="8 9">
        <text>(R)-pantoate + beta-alanine + ATP = (R)-pantothenate + AMP + diphosphate + H(+)</text>
        <dbReference type="Rhea" id="RHEA:10912"/>
        <dbReference type="ChEBI" id="CHEBI:15378"/>
        <dbReference type="ChEBI" id="CHEBI:15980"/>
        <dbReference type="ChEBI" id="CHEBI:29032"/>
        <dbReference type="ChEBI" id="CHEBI:30616"/>
        <dbReference type="ChEBI" id="CHEBI:33019"/>
        <dbReference type="ChEBI" id="CHEBI:57966"/>
        <dbReference type="ChEBI" id="CHEBI:456215"/>
        <dbReference type="EC" id="6.3.2.1"/>
    </reaction>
</comment>
<evidence type="ECO:0000256" key="5">
    <source>
        <dbReference type="ARBA" id="ARBA00022655"/>
    </source>
</evidence>
<comment type="subcellular location">
    <subcellularLocation>
        <location evidence="9">Cytoplasm</location>
    </subcellularLocation>
</comment>
<feature type="active site" description="Proton donor" evidence="9">
    <location>
        <position position="37"/>
    </location>
</feature>
<evidence type="ECO:0000256" key="9">
    <source>
        <dbReference type="HAMAP-Rule" id="MF_00158"/>
    </source>
</evidence>
<dbReference type="InterPro" id="IPR042176">
    <property type="entry name" value="Pantoate_ligase_C"/>
</dbReference>
<evidence type="ECO:0000313" key="10">
    <source>
        <dbReference type="EMBL" id="MFK9093434.1"/>
    </source>
</evidence>
<feature type="binding site" evidence="9">
    <location>
        <position position="61"/>
    </location>
    <ligand>
        <name>beta-alanine</name>
        <dbReference type="ChEBI" id="CHEBI:57966"/>
    </ligand>
</feature>
<feature type="binding site" evidence="9">
    <location>
        <begin position="184"/>
        <end position="187"/>
    </location>
    <ligand>
        <name>ATP</name>
        <dbReference type="ChEBI" id="CHEBI:30616"/>
    </ligand>
</feature>
<dbReference type="InterPro" id="IPR003721">
    <property type="entry name" value="Pantoate_ligase"/>
</dbReference>
<comment type="pathway">
    <text evidence="1 9">Cofactor biosynthesis; (R)-pantothenate biosynthesis; (R)-pantothenate from (R)-pantoate and beta-alanine: step 1/1.</text>
</comment>
<proteinExistence type="inferred from homology"/>
<keyword evidence="5 9" id="KW-0566">Pantothenate biosynthesis</keyword>
<feature type="binding site" evidence="9">
    <location>
        <position position="61"/>
    </location>
    <ligand>
        <name>(R)-pantoate</name>
        <dbReference type="ChEBI" id="CHEBI:15980"/>
    </ligand>
</feature>
<dbReference type="GO" id="GO:0004592">
    <property type="term" value="F:pantoate-beta-alanine ligase activity"/>
    <property type="evidence" value="ECO:0007669"/>
    <property type="project" value="UniProtKB-EC"/>
</dbReference>
<evidence type="ECO:0000256" key="1">
    <source>
        <dbReference type="ARBA" id="ARBA00004990"/>
    </source>
</evidence>
<evidence type="ECO:0000256" key="2">
    <source>
        <dbReference type="ARBA" id="ARBA00009256"/>
    </source>
</evidence>
<dbReference type="SUPFAM" id="SSF52374">
    <property type="entry name" value="Nucleotidylyl transferase"/>
    <property type="match status" value="1"/>
</dbReference>
<comment type="subunit">
    <text evidence="9">Homodimer.</text>
</comment>
<comment type="function">
    <text evidence="9">Catalyzes the condensation of pantoate with beta-alanine in an ATP-dependent reaction via a pantoyl-adenylate intermediate.</text>
</comment>
<dbReference type="NCBIfam" id="TIGR00125">
    <property type="entry name" value="cyt_tran_rel"/>
    <property type="match status" value="1"/>
</dbReference>
<keyword evidence="4 9" id="KW-0436">Ligase</keyword>
<evidence type="ECO:0000313" key="11">
    <source>
        <dbReference type="Proteomes" id="UP001623041"/>
    </source>
</evidence>
<comment type="miscellaneous">
    <text evidence="9">The reaction proceeds by a bi uni uni bi ping pong mechanism.</text>
</comment>
<keyword evidence="7 9" id="KW-0067">ATP-binding</keyword>
<gene>
    <name evidence="9 10" type="primary">panC</name>
    <name evidence="10" type="ORF">ACJEBI_18360</name>
</gene>
<dbReference type="HAMAP" id="MF_00158">
    <property type="entry name" value="PanC"/>
    <property type="match status" value="1"/>
</dbReference>
<comment type="caution">
    <text evidence="10">The sequence shown here is derived from an EMBL/GenBank/DDBJ whole genome shotgun (WGS) entry which is preliminary data.</text>
</comment>
<dbReference type="EMBL" id="JBJHQH010000014">
    <property type="protein sequence ID" value="MFK9093434.1"/>
    <property type="molecule type" value="Genomic_DNA"/>
</dbReference>
<evidence type="ECO:0000256" key="7">
    <source>
        <dbReference type="ARBA" id="ARBA00022840"/>
    </source>
</evidence>
<reference evidence="10 11" key="1">
    <citation type="submission" date="2024-11" db="EMBL/GenBank/DDBJ databases">
        <authorList>
            <person name="Lucas J.A."/>
        </authorList>
    </citation>
    <scope>NUCLEOTIDE SEQUENCE [LARGE SCALE GENOMIC DNA]</scope>
    <source>
        <strain evidence="10 11">Z 5.4</strain>
    </source>
</reference>
<accession>A0ABW8RM13</accession>
<feature type="binding site" evidence="9">
    <location>
        <position position="153"/>
    </location>
    <ligand>
        <name>(R)-pantoate</name>
        <dbReference type="ChEBI" id="CHEBI:15980"/>
    </ligand>
</feature>
<keyword evidence="6 9" id="KW-0547">Nucleotide-binding</keyword>
<dbReference type="PANTHER" id="PTHR21299">
    <property type="entry name" value="CYTIDYLATE KINASE/PANTOATE-BETA-ALANINE LIGASE"/>
    <property type="match status" value="1"/>
</dbReference>
<name>A0ABW8RM13_9BACI</name>
<dbReference type="InterPro" id="IPR004821">
    <property type="entry name" value="Cyt_trans-like"/>
</dbReference>
<dbReference type="Gene3D" id="3.30.1300.10">
    <property type="entry name" value="Pantoate-beta-alanine ligase, C-terminal domain"/>
    <property type="match status" value="1"/>
</dbReference>
<dbReference type="NCBIfam" id="TIGR00018">
    <property type="entry name" value="panC"/>
    <property type="match status" value="1"/>
</dbReference>
<dbReference type="Pfam" id="PF02569">
    <property type="entry name" value="Pantoate_ligase"/>
    <property type="match status" value="1"/>
</dbReference>
<dbReference type="RefSeq" id="WP_406581951.1">
    <property type="nucleotide sequence ID" value="NZ_JBJHQH010000014.1"/>
</dbReference>
<dbReference type="InterPro" id="IPR014729">
    <property type="entry name" value="Rossmann-like_a/b/a_fold"/>
</dbReference>
<evidence type="ECO:0000256" key="4">
    <source>
        <dbReference type="ARBA" id="ARBA00022598"/>
    </source>
</evidence>
<dbReference type="Gene3D" id="3.40.50.620">
    <property type="entry name" value="HUPs"/>
    <property type="match status" value="1"/>
</dbReference>
<organism evidence="10 11">
    <name type="scientific">Bacillus salipaludis</name>
    <dbReference type="NCBI Taxonomy" id="2547811"/>
    <lineage>
        <taxon>Bacteria</taxon>
        <taxon>Bacillati</taxon>
        <taxon>Bacillota</taxon>
        <taxon>Bacilli</taxon>
        <taxon>Bacillales</taxon>
        <taxon>Bacillaceae</taxon>
        <taxon>Bacillus</taxon>
    </lineage>
</organism>
<dbReference type="Proteomes" id="UP001623041">
    <property type="component" value="Unassembled WGS sequence"/>
</dbReference>
<evidence type="ECO:0000256" key="8">
    <source>
        <dbReference type="ARBA" id="ARBA00048258"/>
    </source>
</evidence>
<feature type="binding site" evidence="9">
    <location>
        <position position="176"/>
    </location>
    <ligand>
        <name>ATP</name>
        <dbReference type="ChEBI" id="CHEBI:30616"/>
    </ligand>
</feature>
<keyword evidence="3 9" id="KW-0963">Cytoplasm</keyword>
<dbReference type="PANTHER" id="PTHR21299:SF1">
    <property type="entry name" value="PANTOATE--BETA-ALANINE LIGASE"/>
    <property type="match status" value="1"/>
</dbReference>